<evidence type="ECO:0000256" key="6">
    <source>
        <dbReference type="RuleBase" id="RU003968"/>
    </source>
</evidence>
<dbReference type="Proteomes" id="UP000030706">
    <property type="component" value="Unassembled WGS sequence"/>
</dbReference>
<feature type="signal peptide" evidence="8">
    <location>
        <begin position="1"/>
        <end position="16"/>
    </location>
</feature>
<evidence type="ECO:0000256" key="1">
    <source>
        <dbReference type="ARBA" id="ARBA00001974"/>
    </source>
</evidence>
<dbReference type="InterPro" id="IPR036188">
    <property type="entry name" value="FAD/NAD-bd_sf"/>
</dbReference>
<gene>
    <name evidence="11" type="ORF">M438DRAFT_396485</name>
</gene>
<dbReference type="STRING" id="1043002.A0A074XU30"/>
<feature type="domain" description="Glucose-methanol-choline oxidoreductase N-terminal" evidence="9">
    <location>
        <begin position="276"/>
        <end position="299"/>
    </location>
</feature>
<comment type="cofactor">
    <cofactor evidence="1">
        <name>FAD</name>
        <dbReference type="ChEBI" id="CHEBI:57692"/>
    </cofactor>
</comment>
<dbReference type="EMBL" id="KL584980">
    <property type="protein sequence ID" value="KEQ85487.1"/>
    <property type="molecule type" value="Genomic_DNA"/>
</dbReference>
<evidence type="ECO:0000313" key="12">
    <source>
        <dbReference type="Proteomes" id="UP000030706"/>
    </source>
</evidence>
<feature type="region of interest" description="Disordered" evidence="7">
    <location>
        <begin position="45"/>
        <end position="192"/>
    </location>
</feature>
<evidence type="ECO:0000259" key="10">
    <source>
        <dbReference type="PROSITE" id="PS00624"/>
    </source>
</evidence>
<dbReference type="InterPro" id="IPR027424">
    <property type="entry name" value="Glucose_Oxidase_domain_2"/>
</dbReference>
<evidence type="ECO:0000256" key="7">
    <source>
        <dbReference type="SAM" id="MobiDB-lite"/>
    </source>
</evidence>
<reference evidence="11 12" key="1">
    <citation type="journal article" date="2014" name="BMC Genomics">
        <title>Genome sequencing of four Aureobasidium pullulans varieties: biotechnological potential, stress tolerance, and description of new species.</title>
        <authorList>
            <person name="Gostin Ar C."/>
            <person name="Ohm R.A."/>
            <person name="Kogej T."/>
            <person name="Sonjak S."/>
            <person name="Turk M."/>
            <person name="Zajc J."/>
            <person name="Zalar P."/>
            <person name="Grube M."/>
            <person name="Sun H."/>
            <person name="Han J."/>
            <person name="Sharma A."/>
            <person name="Chiniquy J."/>
            <person name="Ngan C.Y."/>
            <person name="Lipzen A."/>
            <person name="Barry K."/>
            <person name="Grigoriev I.V."/>
            <person name="Gunde-Cimerman N."/>
        </authorList>
    </citation>
    <scope>NUCLEOTIDE SEQUENCE [LARGE SCALE GENOMIC DNA]</scope>
    <source>
        <strain evidence="11 12">EXF-150</strain>
    </source>
</reference>
<sequence length="763" mass="80430">MRYSIAALSLVSPALALPTLSLLGGGLFGGHHLLGGLLPHGHGGGSSYANTPSHNNGPDSYGAGSTPAGESSSYGSGSVSNGQDSSYHGATSGESAVSSSVVDAASASQETATQETATHSGSGSVPYANGPASHSVFSSSTSLTSSSTLTPIVPAATTSSNNGQSSESGQTCESPSIIGCETASDSPATEVSPDSVGIYDVVIVGGGTAGLVIANRLSENSYTTVAVIEAGDLVFDNKNVSTVDGYGLSFGTEIDWQYESTPQAYAGNKTQTLRAGKALGGTSTINGMAYLRAQEAQINSWEHLGNEGWNWKSLLPYYKRSEHFQIPTEDQCIAGASYDISVHGTSGPLKTGWNTGLLGKSVTTLVNATYASLGLPYIEEPNGGVMRGFTRYPATVDRELNVREDAGRAYYLPIQNRTNLDLYTNSFVQRITWDETSTNSTPRANGVQFTDASGKQKTISAKKEVILSAGSLRSPLILELSGIGNPAILEQHGIDVKVDLPFVGENLQDQTTGAGAYSSNTNFSGAANYVGYFNVADIFGNGTYDLNCTVRDSLLQYATSVVEASGGIIDQKVMEKLFMIHYDLIFKDQIPISEILISPGEDQMAFSYWGLLPFSRGSVHIQSNDSTTPAAINPNYFQLDYDLKQQIGTAKAVRKLASSEALCDIVTGELSPGLQSVPLNASDEVWAKAVKEGYRSNYHYIATAAMMAQDLGGVVNTDLLVYGVDNVRVVDASVIPFQVCGHLTATIYAIAEKAADAIKSRYY</sequence>
<evidence type="ECO:0000256" key="5">
    <source>
        <dbReference type="ARBA" id="ARBA00023002"/>
    </source>
</evidence>
<evidence type="ECO:0000256" key="4">
    <source>
        <dbReference type="ARBA" id="ARBA00022827"/>
    </source>
</evidence>
<feature type="domain" description="Glucose-methanol-choline oxidoreductase N-terminal" evidence="10">
    <location>
        <begin position="470"/>
        <end position="484"/>
    </location>
</feature>
<dbReference type="InterPro" id="IPR000172">
    <property type="entry name" value="GMC_OxRdtase_N"/>
</dbReference>
<feature type="compositionally biased region" description="Low complexity" evidence="7">
    <location>
        <begin position="69"/>
        <end position="82"/>
    </location>
</feature>
<feature type="compositionally biased region" description="Polar residues" evidence="7">
    <location>
        <begin position="83"/>
        <end position="94"/>
    </location>
</feature>
<keyword evidence="12" id="KW-1185">Reference proteome</keyword>
<comment type="similarity">
    <text evidence="2 6">Belongs to the GMC oxidoreductase family.</text>
</comment>
<keyword evidence="4 6" id="KW-0274">FAD</keyword>
<accession>A0A074XU30</accession>
<keyword evidence="5" id="KW-0560">Oxidoreductase</keyword>
<evidence type="ECO:0000256" key="8">
    <source>
        <dbReference type="SAM" id="SignalP"/>
    </source>
</evidence>
<feature type="compositionally biased region" description="Polar residues" evidence="7">
    <location>
        <begin position="47"/>
        <end position="58"/>
    </location>
</feature>
<dbReference type="Pfam" id="PF00732">
    <property type="entry name" value="GMC_oxred_N"/>
    <property type="match status" value="1"/>
</dbReference>
<keyword evidence="8" id="KW-0732">Signal</keyword>
<dbReference type="PROSITE" id="PS00623">
    <property type="entry name" value="GMC_OXRED_1"/>
    <property type="match status" value="1"/>
</dbReference>
<dbReference type="OrthoDB" id="269227at2759"/>
<dbReference type="InterPro" id="IPR007867">
    <property type="entry name" value="GMC_OxRtase_C"/>
</dbReference>
<dbReference type="Gene3D" id="3.30.560.10">
    <property type="entry name" value="Glucose Oxidase, domain 3"/>
    <property type="match status" value="1"/>
</dbReference>
<proteinExistence type="inferred from homology"/>
<feature type="compositionally biased region" description="Low complexity" evidence="7">
    <location>
        <begin position="157"/>
        <end position="170"/>
    </location>
</feature>
<evidence type="ECO:0000313" key="11">
    <source>
        <dbReference type="EMBL" id="KEQ85487.1"/>
    </source>
</evidence>
<dbReference type="GO" id="GO:0016614">
    <property type="term" value="F:oxidoreductase activity, acting on CH-OH group of donors"/>
    <property type="evidence" value="ECO:0007669"/>
    <property type="project" value="InterPro"/>
</dbReference>
<evidence type="ECO:0000256" key="3">
    <source>
        <dbReference type="ARBA" id="ARBA00022630"/>
    </source>
</evidence>
<organism evidence="11 12">
    <name type="scientific">Aureobasidium pullulans EXF-150</name>
    <dbReference type="NCBI Taxonomy" id="1043002"/>
    <lineage>
        <taxon>Eukaryota</taxon>
        <taxon>Fungi</taxon>
        <taxon>Dikarya</taxon>
        <taxon>Ascomycota</taxon>
        <taxon>Pezizomycotina</taxon>
        <taxon>Dothideomycetes</taxon>
        <taxon>Dothideomycetidae</taxon>
        <taxon>Dothideales</taxon>
        <taxon>Saccotheciaceae</taxon>
        <taxon>Aureobasidium</taxon>
    </lineage>
</organism>
<name>A0A074XU30_AURPU</name>
<dbReference type="HOGENOM" id="CLU_002865_6_0_1"/>
<dbReference type="GeneID" id="40751568"/>
<dbReference type="GO" id="GO:0050660">
    <property type="term" value="F:flavin adenine dinucleotide binding"/>
    <property type="evidence" value="ECO:0007669"/>
    <property type="project" value="InterPro"/>
</dbReference>
<feature type="chain" id="PRO_5001703695" evidence="8">
    <location>
        <begin position="17"/>
        <end position="763"/>
    </location>
</feature>
<evidence type="ECO:0000256" key="2">
    <source>
        <dbReference type="ARBA" id="ARBA00010790"/>
    </source>
</evidence>
<dbReference type="AlphaFoldDB" id="A0A074XU30"/>
<feature type="compositionally biased region" description="Low complexity" evidence="7">
    <location>
        <begin position="138"/>
        <end position="150"/>
    </location>
</feature>
<feature type="compositionally biased region" description="Low complexity" evidence="7">
    <location>
        <begin position="95"/>
        <end position="118"/>
    </location>
</feature>
<dbReference type="Pfam" id="PF05199">
    <property type="entry name" value="GMC_oxred_C"/>
    <property type="match status" value="1"/>
</dbReference>
<evidence type="ECO:0000259" key="9">
    <source>
        <dbReference type="PROSITE" id="PS00623"/>
    </source>
</evidence>
<dbReference type="PANTHER" id="PTHR11552:SF201">
    <property type="entry name" value="GLUCOSE-METHANOL-CHOLINE OXIDOREDUCTASE N-TERMINAL DOMAIN-CONTAINING PROTEIN"/>
    <property type="match status" value="1"/>
</dbReference>
<protein>
    <submittedName>
        <fullName evidence="11">FAD/NAD(P)-binding domain-containing protein</fullName>
    </submittedName>
</protein>
<dbReference type="RefSeq" id="XP_029761674.1">
    <property type="nucleotide sequence ID" value="XM_029909262.1"/>
</dbReference>
<dbReference type="SUPFAM" id="SSF51905">
    <property type="entry name" value="FAD/NAD(P)-binding domain"/>
    <property type="match status" value="1"/>
</dbReference>
<dbReference type="InterPro" id="IPR012132">
    <property type="entry name" value="GMC_OxRdtase"/>
</dbReference>
<dbReference type="PANTHER" id="PTHR11552">
    <property type="entry name" value="GLUCOSE-METHANOL-CHOLINE GMC OXIDOREDUCTASE"/>
    <property type="match status" value="1"/>
</dbReference>
<dbReference type="Gene3D" id="3.50.50.60">
    <property type="entry name" value="FAD/NAD(P)-binding domain"/>
    <property type="match status" value="1"/>
</dbReference>
<dbReference type="PROSITE" id="PS00624">
    <property type="entry name" value="GMC_OXRED_2"/>
    <property type="match status" value="1"/>
</dbReference>
<keyword evidence="3 6" id="KW-0285">Flavoprotein</keyword>
<dbReference type="Gene3D" id="4.10.450.10">
    <property type="entry name" value="Glucose Oxidase, domain 2"/>
    <property type="match status" value="1"/>
</dbReference>
<dbReference type="SUPFAM" id="SSF54373">
    <property type="entry name" value="FAD-linked reductases, C-terminal domain"/>
    <property type="match status" value="1"/>
</dbReference>